<organism evidence="1 2">
    <name type="scientific">Streptomyces echinatus</name>
    <dbReference type="NCBI Taxonomy" id="67293"/>
    <lineage>
        <taxon>Bacteria</taxon>
        <taxon>Bacillati</taxon>
        <taxon>Actinomycetota</taxon>
        <taxon>Actinomycetes</taxon>
        <taxon>Kitasatosporales</taxon>
        <taxon>Streptomycetaceae</taxon>
        <taxon>Streptomyces</taxon>
    </lineage>
</organism>
<dbReference type="GO" id="GO:0004519">
    <property type="term" value="F:endonuclease activity"/>
    <property type="evidence" value="ECO:0007669"/>
    <property type="project" value="UniProtKB-KW"/>
</dbReference>
<keyword evidence="1" id="KW-0255">Endonuclease</keyword>
<evidence type="ECO:0000313" key="2">
    <source>
        <dbReference type="Proteomes" id="UP000585836"/>
    </source>
</evidence>
<keyword evidence="2" id="KW-1185">Reference proteome</keyword>
<reference evidence="1 2" key="1">
    <citation type="submission" date="2020-08" db="EMBL/GenBank/DDBJ databases">
        <title>Genomic Encyclopedia of Type Strains, Phase III (KMG-III): the genomes of soil and plant-associated and newly described type strains.</title>
        <authorList>
            <person name="Whitman W."/>
        </authorList>
    </citation>
    <scope>NUCLEOTIDE SEQUENCE [LARGE SCALE GENOMIC DNA]</scope>
    <source>
        <strain evidence="1 2">CECT 3313</strain>
    </source>
</reference>
<keyword evidence="1" id="KW-0378">Hydrolase</keyword>
<dbReference type="AlphaFoldDB" id="A0A7W9PU25"/>
<evidence type="ECO:0000313" key="1">
    <source>
        <dbReference type="EMBL" id="MBB5927881.1"/>
    </source>
</evidence>
<name>A0A7W9PU25_9ACTN</name>
<dbReference type="EMBL" id="JACHJK010000005">
    <property type="protein sequence ID" value="MBB5927881.1"/>
    <property type="molecule type" value="Genomic_DNA"/>
</dbReference>
<sequence>MALTELRGLVEGGVLLTSRALAEGWPRVPLARRLRSDGWSRIRSGAWAEPGREVGLPLRLRAAQLLRPQLVVSHRSAAHLWRIETLTTGTPDQLAFTDPALSARPSLSEVRVHRIPLPETDIVNRAGMRVTRVPRTVADLLRAGPRDDALVAVESALTFRRVGGQRRAPVTTLAAVRLALEAPRLGAARAKDWLRLADPRAGSPAETVARLRMLDAGLRPEPQAEVHTPDGRRRYLDFLFREAGLAVEIEGYAYHGSRDAHRRDIARFNQVLQCPEVRRLLRFSAEDVFNRPAWMIGEIRNALTELTELPERR</sequence>
<proteinExistence type="predicted"/>
<dbReference type="RefSeq" id="WP_225817484.1">
    <property type="nucleotide sequence ID" value="NZ_BAAAWF010000074.1"/>
</dbReference>
<dbReference type="Proteomes" id="UP000585836">
    <property type="component" value="Unassembled WGS sequence"/>
</dbReference>
<accession>A0A7W9PU25</accession>
<protein>
    <submittedName>
        <fullName evidence="1">Very-short-patch-repair endonuclease</fullName>
    </submittedName>
</protein>
<gene>
    <name evidence="1" type="ORF">FHS34_003344</name>
</gene>
<keyword evidence="1" id="KW-0540">Nuclease</keyword>
<comment type="caution">
    <text evidence="1">The sequence shown here is derived from an EMBL/GenBank/DDBJ whole genome shotgun (WGS) entry which is preliminary data.</text>
</comment>